<dbReference type="CDD" id="cd15612">
    <property type="entry name" value="PHD_OBE1_like"/>
    <property type="match status" value="1"/>
</dbReference>
<dbReference type="Pfam" id="PF16312">
    <property type="entry name" value="Oberon_cc"/>
    <property type="match status" value="1"/>
</dbReference>
<evidence type="ECO:0000259" key="8">
    <source>
        <dbReference type="Pfam" id="PF07227"/>
    </source>
</evidence>
<dbReference type="InterPro" id="IPR047578">
    <property type="entry name" value="OBE1-like_PHD"/>
</dbReference>
<feature type="compositionally biased region" description="Basic and acidic residues" evidence="7">
    <location>
        <begin position="1"/>
        <end position="32"/>
    </location>
</feature>
<feature type="compositionally biased region" description="Basic and acidic residues" evidence="7">
    <location>
        <begin position="59"/>
        <end position="90"/>
    </location>
</feature>
<dbReference type="PANTHER" id="PTHR21736:SF20">
    <property type="entry name" value="PROTEIN OBERON 4"/>
    <property type="match status" value="1"/>
</dbReference>
<accession>A0A484LHM5</accession>
<feature type="compositionally biased region" description="Basic and acidic residues" evidence="7">
    <location>
        <begin position="424"/>
        <end position="435"/>
    </location>
</feature>
<keyword evidence="4" id="KW-0862">Zinc</keyword>
<feature type="compositionally biased region" description="Polar residues" evidence="7">
    <location>
        <begin position="635"/>
        <end position="660"/>
    </location>
</feature>
<dbReference type="GO" id="GO:0008270">
    <property type="term" value="F:zinc ion binding"/>
    <property type="evidence" value="ECO:0007669"/>
    <property type="project" value="UniProtKB-KW"/>
</dbReference>
<feature type="compositionally biased region" description="Basic and acidic residues" evidence="7">
    <location>
        <begin position="197"/>
        <end position="206"/>
    </location>
</feature>
<feature type="compositionally biased region" description="Polar residues" evidence="7">
    <location>
        <begin position="232"/>
        <end position="259"/>
    </location>
</feature>
<organism evidence="10 11">
    <name type="scientific">Cuscuta campestris</name>
    <dbReference type="NCBI Taxonomy" id="132261"/>
    <lineage>
        <taxon>Eukaryota</taxon>
        <taxon>Viridiplantae</taxon>
        <taxon>Streptophyta</taxon>
        <taxon>Embryophyta</taxon>
        <taxon>Tracheophyta</taxon>
        <taxon>Spermatophyta</taxon>
        <taxon>Magnoliopsida</taxon>
        <taxon>eudicotyledons</taxon>
        <taxon>Gunneridae</taxon>
        <taxon>Pentapetalae</taxon>
        <taxon>asterids</taxon>
        <taxon>lamiids</taxon>
        <taxon>Solanales</taxon>
        <taxon>Convolvulaceae</taxon>
        <taxon>Cuscuteae</taxon>
        <taxon>Cuscuta</taxon>
        <taxon>Cuscuta subgen. Grammica</taxon>
        <taxon>Cuscuta sect. Cleistogrammica</taxon>
    </lineage>
</organism>
<evidence type="ECO:0000256" key="6">
    <source>
        <dbReference type="ARBA" id="ARBA00023242"/>
    </source>
</evidence>
<evidence type="ECO:0000256" key="4">
    <source>
        <dbReference type="ARBA" id="ARBA00022833"/>
    </source>
</evidence>
<feature type="region of interest" description="Disordered" evidence="7">
    <location>
        <begin position="635"/>
        <end position="681"/>
    </location>
</feature>
<dbReference type="GO" id="GO:0010078">
    <property type="term" value="P:maintenance of root meristem identity"/>
    <property type="evidence" value="ECO:0007669"/>
    <property type="project" value="TreeGrafter"/>
</dbReference>
<dbReference type="InterPro" id="IPR004082">
    <property type="entry name" value="OBERON"/>
</dbReference>
<feature type="region of interest" description="Disordered" evidence="7">
    <location>
        <begin position="1"/>
        <end position="267"/>
    </location>
</feature>
<keyword evidence="5" id="KW-0175">Coiled coil</keyword>
<protein>
    <submittedName>
        <fullName evidence="10">Uncharacterized protein</fullName>
    </submittedName>
</protein>
<dbReference type="PANTHER" id="PTHR21736">
    <property type="entry name" value="VERNALIZATION-INSENSITIVE PROTEIN 3"/>
    <property type="match status" value="1"/>
</dbReference>
<evidence type="ECO:0000256" key="5">
    <source>
        <dbReference type="ARBA" id="ARBA00023054"/>
    </source>
</evidence>
<evidence type="ECO:0000256" key="7">
    <source>
        <dbReference type="SAM" id="MobiDB-lite"/>
    </source>
</evidence>
<dbReference type="PRINTS" id="PR01544">
    <property type="entry name" value="ARATH130DUF"/>
</dbReference>
<dbReference type="GO" id="GO:0005634">
    <property type="term" value="C:nucleus"/>
    <property type="evidence" value="ECO:0007669"/>
    <property type="project" value="UniProtKB-SubCell"/>
</dbReference>
<evidence type="ECO:0000256" key="2">
    <source>
        <dbReference type="ARBA" id="ARBA00022723"/>
    </source>
</evidence>
<dbReference type="OrthoDB" id="784473at2759"/>
<evidence type="ECO:0000256" key="1">
    <source>
        <dbReference type="ARBA" id="ARBA00004123"/>
    </source>
</evidence>
<feature type="compositionally biased region" description="Basic and acidic residues" evidence="7">
    <location>
        <begin position="671"/>
        <end position="681"/>
    </location>
</feature>
<dbReference type="InterPro" id="IPR032881">
    <property type="entry name" value="Oberon-like_PHD"/>
</dbReference>
<dbReference type="Pfam" id="PF07227">
    <property type="entry name" value="PHD_Oberon"/>
    <property type="match status" value="1"/>
</dbReference>
<dbReference type="GO" id="GO:0010468">
    <property type="term" value="P:regulation of gene expression"/>
    <property type="evidence" value="ECO:0007669"/>
    <property type="project" value="TreeGrafter"/>
</dbReference>
<sequence>MMKRLRSSDDLDSYGEKVVPKDWGRREEDSSLHRSSSHQSFYYKSESGRKGMPSSSSSRYDRSDDDRDNLRSVRKRPEFDADNYDRRNNYDRYSYGNERGVPSSSSPKGGYSAERFHRSESFSATRREIPKGFRSERDRSRREGSVSSWRKIGSGKDGDEVIKCSGELVGETQTESDDVSRAKSPTGLRDAGSEQSRSIEIKRAEEMQVNSSDQSSEMEEGELQPDPHPLSGTETAVQSETPPGLNSSMKQLNHENQMQGKELEDDKNMLLAEKTGSDKACLTGVESEEKQSENAHCMLKEVTDLPEDKSGVLGTTWNEDTNVKEIDKMDKVVNNHDESTSSQQEILVMLSEKSSPSRKPDEKKCIYPEEISDHIKLAKVEKETGASEDVLSAAQEDRIQAAKDKGKSVTITSFPEAAFRFEGDSKGHASSRDFDMGMPSARGLDLFSSGPVKKPDETDHLSTHKPKDENKLALEPLDLSLSLPNILLPIGAKNAVDPPGSPSQAKSFQSYDSSFRTNSDGFAMSMSFSGSQHFTHNPSCSLTHNSIDYEQSVKSRPLFQGVDWQALASNEQKDTELQISQTILSNGAGVQRQSQSSAGNSTGQPVAKHLRALEEKSRTPVVLDHQLSFNRHVSGTRSRYMNGARSSPPRSVGSFETGSDYTMDKKKHASREKDNSFLRRSNHIDEKEHGLTAEADFTESIITTMVSEPLHVTSRRFSEMPGQHLVSLKEYVNDIISNPGKQWQLTTLRKALQKRTDATSETLMNLHRTQLEILVSLKTGLQEYLQQSYDISSSVLAEIYLNLRCRNVACRSLLPVDDCDCRVCSQKIGFCSACMCLVCSKFDMASNTCSWVGCDVCLHWCHADCGLRESFIRNGRSASGAHGGTVEMQFHCVACDHPSEMFGFVKEVFLNFAKDWSAETLSKELEYVRRVFFSSEDVRGKRLHEIAIQMLTKLSVKVDLQEIKNQIMQFLSEAEPVRSGNAPIVPRKELESTSRELNNRIVGSNSYGPVWSKSHYSEKCPPLEKSAALPSNYESNRNDKPVLSPALQTSLMIPKEPVFDELESIVKIKQAEAKMFQSRADDARRESDALKRIAVTKSERVEEEFGSRIAKLRLAEAEEMRKQKWDELQTVERSYHDYFSMKMRMESDIKDLLLKMEATRRNLSM</sequence>
<keyword evidence="2" id="KW-0479">Metal-binding</keyword>
<feature type="compositionally biased region" description="Basic and acidic residues" evidence="7">
    <location>
        <begin position="453"/>
        <end position="471"/>
    </location>
</feature>
<feature type="compositionally biased region" description="Basic and acidic residues" evidence="7">
    <location>
        <begin position="114"/>
        <end position="144"/>
    </location>
</feature>
<evidence type="ECO:0000256" key="3">
    <source>
        <dbReference type="ARBA" id="ARBA00022771"/>
    </source>
</evidence>
<keyword evidence="3" id="KW-0863">Zinc-finger</keyword>
<evidence type="ECO:0000313" key="11">
    <source>
        <dbReference type="Proteomes" id="UP000595140"/>
    </source>
</evidence>
<dbReference type="GO" id="GO:0010492">
    <property type="term" value="P:maintenance of shoot apical meristem identity"/>
    <property type="evidence" value="ECO:0007669"/>
    <property type="project" value="TreeGrafter"/>
</dbReference>
<dbReference type="Proteomes" id="UP000595140">
    <property type="component" value="Unassembled WGS sequence"/>
</dbReference>
<evidence type="ECO:0000259" key="9">
    <source>
        <dbReference type="Pfam" id="PF16312"/>
    </source>
</evidence>
<feature type="domain" description="Oberon-like PHD finger" evidence="8">
    <location>
        <begin position="805"/>
        <end position="929"/>
    </location>
</feature>
<reference evidence="10 11" key="1">
    <citation type="submission" date="2018-04" db="EMBL/GenBank/DDBJ databases">
        <authorList>
            <person name="Vogel A."/>
        </authorList>
    </citation>
    <scope>NUCLEOTIDE SEQUENCE [LARGE SCALE GENOMIC DNA]</scope>
</reference>
<feature type="domain" description="Oberon coiled-coil region" evidence="9">
    <location>
        <begin position="1036"/>
        <end position="1153"/>
    </location>
</feature>
<dbReference type="AlphaFoldDB" id="A0A484LHM5"/>
<dbReference type="GO" id="GO:0010071">
    <property type="term" value="P:root meristem specification"/>
    <property type="evidence" value="ECO:0007669"/>
    <property type="project" value="TreeGrafter"/>
</dbReference>
<dbReference type="InterPro" id="IPR032535">
    <property type="entry name" value="Oberon_CC"/>
</dbReference>
<gene>
    <name evidence="10" type="ORF">CCAM_LOCUS17709</name>
</gene>
<name>A0A484LHM5_9ASTE</name>
<dbReference type="EMBL" id="OOIL02001452">
    <property type="protein sequence ID" value="VFQ75933.1"/>
    <property type="molecule type" value="Genomic_DNA"/>
</dbReference>
<evidence type="ECO:0000313" key="10">
    <source>
        <dbReference type="EMBL" id="VFQ75933.1"/>
    </source>
</evidence>
<comment type="subcellular location">
    <subcellularLocation>
        <location evidence="1">Nucleus</location>
    </subcellularLocation>
</comment>
<proteinExistence type="predicted"/>
<keyword evidence="6" id="KW-0539">Nucleus</keyword>
<feature type="region of interest" description="Disordered" evidence="7">
    <location>
        <begin position="424"/>
        <end position="471"/>
    </location>
</feature>
<keyword evidence="11" id="KW-1185">Reference proteome</keyword>